<dbReference type="RefSeq" id="WP_202999803.1">
    <property type="nucleotide sequence ID" value="NZ_JAEMEF010000004.1"/>
</dbReference>
<evidence type="ECO:0000259" key="1">
    <source>
        <dbReference type="Pfam" id="PF06889"/>
    </source>
</evidence>
<dbReference type="EMBL" id="JAEMEF010000004">
    <property type="protein sequence ID" value="MBL7559543.1"/>
    <property type="molecule type" value="Genomic_DNA"/>
</dbReference>
<dbReference type="InterPro" id="IPR009677">
    <property type="entry name" value="DUF1266"/>
</dbReference>
<keyword evidence="3" id="KW-1185">Reference proteome</keyword>
<feature type="domain" description="DUF1266" evidence="1">
    <location>
        <begin position="49"/>
        <end position="204"/>
    </location>
</feature>
<organism evidence="2 3">
    <name type="scientific">Olleya sediminilitoris</name>
    <dbReference type="NCBI Taxonomy" id="2795739"/>
    <lineage>
        <taxon>Bacteria</taxon>
        <taxon>Pseudomonadati</taxon>
        <taxon>Bacteroidota</taxon>
        <taxon>Flavobacteriia</taxon>
        <taxon>Flavobacteriales</taxon>
        <taxon>Flavobacteriaceae</taxon>
    </lineage>
</organism>
<reference evidence="2 3" key="1">
    <citation type="submission" date="2020-12" db="EMBL/GenBank/DDBJ databases">
        <title>Olleya sediminilitoris sp. nov., isolated from a tidal flat.</title>
        <authorList>
            <person name="Park S."/>
            <person name="Yoon J.-H."/>
        </authorList>
    </citation>
    <scope>NUCLEOTIDE SEQUENCE [LARGE SCALE GENOMIC DNA]</scope>
    <source>
        <strain evidence="2 3">YSTF-M6</strain>
    </source>
</reference>
<comment type="caution">
    <text evidence="2">The sequence shown here is derived from an EMBL/GenBank/DDBJ whole genome shotgun (WGS) entry which is preliminary data.</text>
</comment>
<dbReference type="Pfam" id="PF06889">
    <property type="entry name" value="DUF1266"/>
    <property type="match status" value="1"/>
</dbReference>
<sequence length="219" mass="25656">MTDTITPKIQDQLNLSALVLKKHHKKADLYSWSGFDLSEALQVQMAKRLLNLYGIKSGFHLRNSLQRYKSGQMVSNTFQKLATQFRMDSTTSFEAKYNAEQNPKTKHIYKLVWTYRFSLKDQKLIGYEMANYIFQMRLGLVSGFITTHEVLLRLEDANNTIKSTFNSWEAFHNNVCLGYEYVLGPTEQDISKFPGTDTLWDTYQRLHIEQKNEFKVWNT</sequence>
<proteinExistence type="predicted"/>
<protein>
    <submittedName>
        <fullName evidence="2">DUF1266 domain-containing protein</fullName>
    </submittedName>
</protein>
<evidence type="ECO:0000313" key="2">
    <source>
        <dbReference type="EMBL" id="MBL7559543.1"/>
    </source>
</evidence>
<name>A0ABS1WKB3_9FLAO</name>
<dbReference type="Proteomes" id="UP000605013">
    <property type="component" value="Unassembled WGS sequence"/>
</dbReference>
<gene>
    <name evidence="2" type="ORF">JAO71_06955</name>
</gene>
<evidence type="ECO:0000313" key="3">
    <source>
        <dbReference type="Proteomes" id="UP000605013"/>
    </source>
</evidence>
<accession>A0ABS1WKB3</accession>